<dbReference type="InterPro" id="IPR024079">
    <property type="entry name" value="MetalloPept_cat_dom_sf"/>
</dbReference>
<evidence type="ECO:0000313" key="4">
    <source>
        <dbReference type="Ensembl" id="ENSNMLP00000023900.1"/>
    </source>
</evidence>
<dbReference type="InterPro" id="IPR006026">
    <property type="entry name" value="Peptidase_Metallo"/>
</dbReference>
<dbReference type="AlphaFoldDB" id="A0A8C6TVI1"/>
<feature type="binding site" evidence="1">
    <location>
        <position position="166"/>
    </location>
    <ligand>
        <name>Zn(2+)</name>
        <dbReference type="ChEBI" id="CHEBI:29105"/>
        <note>catalytic</note>
    </ligand>
</feature>
<evidence type="ECO:0000256" key="2">
    <source>
        <dbReference type="RuleBase" id="RU361183"/>
    </source>
</evidence>
<dbReference type="GO" id="GO:0006508">
    <property type="term" value="P:proteolysis"/>
    <property type="evidence" value="ECO:0007669"/>
    <property type="project" value="UniProtKB-KW"/>
</dbReference>
<keyword evidence="1 2" id="KW-0479">Metal-binding</keyword>
<dbReference type="SMART" id="SM00235">
    <property type="entry name" value="ZnMc"/>
    <property type="match status" value="1"/>
</dbReference>
<evidence type="ECO:0000313" key="5">
    <source>
        <dbReference type="Proteomes" id="UP000694523"/>
    </source>
</evidence>
<keyword evidence="5" id="KW-1185">Reference proteome</keyword>
<keyword evidence="1 2" id="KW-0645">Protease</keyword>
<dbReference type="GO" id="GO:0004222">
    <property type="term" value="F:metalloendopeptidase activity"/>
    <property type="evidence" value="ECO:0007669"/>
    <property type="project" value="UniProtKB-UniRule"/>
</dbReference>
<dbReference type="PROSITE" id="PS51864">
    <property type="entry name" value="ASTACIN"/>
    <property type="match status" value="1"/>
</dbReference>
<dbReference type="SUPFAM" id="SSF55486">
    <property type="entry name" value="Metalloproteases ('zincins'), catalytic domain"/>
    <property type="match status" value="1"/>
</dbReference>
<reference evidence="4" key="2">
    <citation type="submission" date="2025-09" db="UniProtKB">
        <authorList>
            <consortium name="Ensembl"/>
        </authorList>
    </citation>
    <scope>IDENTIFICATION</scope>
</reference>
<dbReference type="PANTHER" id="PTHR10127:SF839">
    <property type="entry name" value="HATCHING ENZYME 1.2-RELATED"/>
    <property type="match status" value="1"/>
</dbReference>
<name>A0A8C6TVI1_9GOBI</name>
<organism evidence="4 5">
    <name type="scientific">Neogobius melanostomus</name>
    <name type="common">round goby</name>
    <dbReference type="NCBI Taxonomy" id="47308"/>
    <lineage>
        <taxon>Eukaryota</taxon>
        <taxon>Metazoa</taxon>
        <taxon>Chordata</taxon>
        <taxon>Craniata</taxon>
        <taxon>Vertebrata</taxon>
        <taxon>Euteleostomi</taxon>
        <taxon>Actinopterygii</taxon>
        <taxon>Neopterygii</taxon>
        <taxon>Teleostei</taxon>
        <taxon>Neoteleostei</taxon>
        <taxon>Acanthomorphata</taxon>
        <taxon>Gobiaria</taxon>
        <taxon>Gobiiformes</taxon>
        <taxon>Gobioidei</taxon>
        <taxon>Gobiidae</taxon>
        <taxon>Benthophilinae</taxon>
        <taxon>Neogobiini</taxon>
        <taxon>Neogobius</taxon>
    </lineage>
</organism>
<feature type="binding site" evidence="1">
    <location>
        <position position="156"/>
    </location>
    <ligand>
        <name>Zn(2+)</name>
        <dbReference type="ChEBI" id="CHEBI:29105"/>
        <note>catalytic</note>
    </ligand>
</feature>
<protein>
    <recommendedName>
        <fullName evidence="2">Metalloendopeptidase</fullName>
        <ecNumber evidence="2">3.4.24.-</ecNumber>
    </recommendedName>
</protein>
<reference evidence="4" key="1">
    <citation type="submission" date="2025-08" db="UniProtKB">
        <authorList>
            <consortium name="Ensembl"/>
        </authorList>
    </citation>
    <scope>IDENTIFICATION</scope>
</reference>
<sequence length="236" mass="27903">FNFKNTFSKAFSFMTLKEMFLCAIFQQDKMYLLGKETETKDISIGILTSNKKSSKFLLEGDIQVPRTRNAMRCWYNSCRWLKGQDGKVTIAYKVISTALREIESKTCIRFVPRQYEYDYISVENKAGCYSNLGKQGGRQELSLQRNGCIYKGIIQHEFLHTLGFKHEQTRSDRDRYVRINWANMDRSMVYNFYRSYTDNLNTPYDYNSIMHYGRTIGQRQGPSNWDIQRINLLYNC</sequence>
<feature type="active site" evidence="1">
    <location>
        <position position="157"/>
    </location>
</feature>
<evidence type="ECO:0000256" key="1">
    <source>
        <dbReference type="PROSITE-ProRule" id="PRU01211"/>
    </source>
</evidence>
<keyword evidence="1 2" id="KW-0378">Hydrolase</keyword>
<dbReference type="Pfam" id="PF01400">
    <property type="entry name" value="Astacin"/>
    <property type="match status" value="1"/>
</dbReference>
<keyword evidence="1 2" id="KW-0482">Metalloprotease</keyword>
<dbReference type="Gene3D" id="3.40.390.10">
    <property type="entry name" value="Collagenase (Catalytic Domain)"/>
    <property type="match status" value="1"/>
</dbReference>
<dbReference type="EC" id="3.4.24.-" evidence="2"/>
<accession>A0A8C6TVI1</accession>
<dbReference type="PRINTS" id="PR00480">
    <property type="entry name" value="ASTACIN"/>
</dbReference>
<dbReference type="Proteomes" id="UP000694523">
    <property type="component" value="Unplaced"/>
</dbReference>
<feature type="domain" description="Peptidase M12A" evidence="3">
    <location>
        <begin position="69"/>
        <end position="236"/>
    </location>
</feature>
<feature type="binding site" evidence="1">
    <location>
        <position position="160"/>
    </location>
    <ligand>
        <name>Zn(2+)</name>
        <dbReference type="ChEBI" id="CHEBI:29105"/>
        <note>catalytic</note>
    </ligand>
</feature>
<keyword evidence="1 2" id="KW-0862">Zinc</keyword>
<dbReference type="PANTHER" id="PTHR10127">
    <property type="entry name" value="DISCOIDIN, CUB, EGF, LAMININ , AND ZINC METALLOPROTEASE DOMAIN CONTAINING"/>
    <property type="match status" value="1"/>
</dbReference>
<evidence type="ECO:0000259" key="3">
    <source>
        <dbReference type="PROSITE" id="PS51864"/>
    </source>
</evidence>
<dbReference type="InterPro" id="IPR001506">
    <property type="entry name" value="Peptidase_M12A"/>
</dbReference>
<dbReference type="GO" id="GO:0008270">
    <property type="term" value="F:zinc ion binding"/>
    <property type="evidence" value="ECO:0007669"/>
    <property type="project" value="UniProtKB-UniRule"/>
</dbReference>
<comment type="caution">
    <text evidence="1">Lacks conserved residue(s) required for the propagation of feature annotation.</text>
</comment>
<dbReference type="Ensembl" id="ENSNMLT00000026742.1">
    <property type="protein sequence ID" value="ENSNMLP00000023900.1"/>
    <property type="gene ID" value="ENSNMLG00000015197.1"/>
</dbReference>
<comment type="cofactor">
    <cofactor evidence="1 2">
        <name>Zn(2+)</name>
        <dbReference type="ChEBI" id="CHEBI:29105"/>
    </cofactor>
    <text evidence="1 2">Binds 1 zinc ion per subunit.</text>
</comment>
<proteinExistence type="predicted"/>